<accession>A0A0A8ZT22</accession>
<organism evidence="1">
    <name type="scientific">Arundo donax</name>
    <name type="common">Giant reed</name>
    <name type="synonym">Donax arundinaceus</name>
    <dbReference type="NCBI Taxonomy" id="35708"/>
    <lineage>
        <taxon>Eukaryota</taxon>
        <taxon>Viridiplantae</taxon>
        <taxon>Streptophyta</taxon>
        <taxon>Embryophyta</taxon>
        <taxon>Tracheophyta</taxon>
        <taxon>Spermatophyta</taxon>
        <taxon>Magnoliopsida</taxon>
        <taxon>Liliopsida</taxon>
        <taxon>Poales</taxon>
        <taxon>Poaceae</taxon>
        <taxon>PACMAD clade</taxon>
        <taxon>Arundinoideae</taxon>
        <taxon>Arundineae</taxon>
        <taxon>Arundo</taxon>
    </lineage>
</organism>
<reference evidence="1" key="2">
    <citation type="journal article" date="2015" name="Data Brief">
        <title>Shoot transcriptome of the giant reed, Arundo donax.</title>
        <authorList>
            <person name="Barrero R.A."/>
            <person name="Guerrero F.D."/>
            <person name="Moolhuijzen P."/>
            <person name="Goolsby J.A."/>
            <person name="Tidwell J."/>
            <person name="Bellgard S.E."/>
            <person name="Bellgard M.I."/>
        </authorList>
    </citation>
    <scope>NUCLEOTIDE SEQUENCE</scope>
    <source>
        <tissue evidence="1">Shoot tissue taken approximately 20 cm above the soil surface</tissue>
    </source>
</reference>
<proteinExistence type="predicted"/>
<evidence type="ECO:0000313" key="1">
    <source>
        <dbReference type="EMBL" id="JAD42534.1"/>
    </source>
</evidence>
<reference evidence="1" key="1">
    <citation type="submission" date="2014-09" db="EMBL/GenBank/DDBJ databases">
        <authorList>
            <person name="Magalhaes I.L.F."/>
            <person name="Oliveira U."/>
            <person name="Santos F.R."/>
            <person name="Vidigal T.H.D.A."/>
            <person name="Brescovit A.D."/>
            <person name="Santos A.J."/>
        </authorList>
    </citation>
    <scope>NUCLEOTIDE SEQUENCE</scope>
    <source>
        <tissue evidence="1">Shoot tissue taken approximately 20 cm above the soil surface</tissue>
    </source>
</reference>
<sequence length="45" mass="5082">MVMLSFQPTSEPAHCPRYFGQPEHNISSSHCCQCSNGSGCPRWWP</sequence>
<protein>
    <submittedName>
        <fullName evidence="1">Uncharacterized protein</fullName>
    </submittedName>
</protein>
<dbReference type="EMBL" id="GBRH01255361">
    <property type="protein sequence ID" value="JAD42534.1"/>
    <property type="molecule type" value="Transcribed_RNA"/>
</dbReference>
<dbReference type="AlphaFoldDB" id="A0A0A8ZT22"/>
<name>A0A0A8ZT22_ARUDO</name>